<name>A0A0A9FLD3_ARUDO</name>
<evidence type="ECO:0000313" key="1">
    <source>
        <dbReference type="EMBL" id="JAE13107.1"/>
    </source>
</evidence>
<proteinExistence type="predicted"/>
<protein>
    <submittedName>
        <fullName evidence="1">Uncharacterized protein</fullName>
    </submittedName>
</protein>
<reference evidence="1" key="1">
    <citation type="submission" date="2014-09" db="EMBL/GenBank/DDBJ databases">
        <authorList>
            <person name="Magalhaes I.L.F."/>
            <person name="Oliveira U."/>
            <person name="Santos F.R."/>
            <person name="Vidigal T.H.D.A."/>
            <person name="Brescovit A.D."/>
            <person name="Santos A.J."/>
        </authorList>
    </citation>
    <scope>NUCLEOTIDE SEQUENCE</scope>
    <source>
        <tissue evidence="1">Shoot tissue taken approximately 20 cm above the soil surface</tissue>
    </source>
</reference>
<dbReference type="EMBL" id="GBRH01184789">
    <property type="protein sequence ID" value="JAE13107.1"/>
    <property type="molecule type" value="Transcribed_RNA"/>
</dbReference>
<organism evidence="1">
    <name type="scientific">Arundo donax</name>
    <name type="common">Giant reed</name>
    <name type="synonym">Donax arundinaceus</name>
    <dbReference type="NCBI Taxonomy" id="35708"/>
    <lineage>
        <taxon>Eukaryota</taxon>
        <taxon>Viridiplantae</taxon>
        <taxon>Streptophyta</taxon>
        <taxon>Embryophyta</taxon>
        <taxon>Tracheophyta</taxon>
        <taxon>Spermatophyta</taxon>
        <taxon>Magnoliopsida</taxon>
        <taxon>Liliopsida</taxon>
        <taxon>Poales</taxon>
        <taxon>Poaceae</taxon>
        <taxon>PACMAD clade</taxon>
        <taxon>Arundinoideae</taxon>
        <taxon>Arundineae</taxon>
        <taxon>Arundo</taxon>
    </lineage>
</organism>
<dbReference type="AlphaFoldDB" id="A0A0A9FLD3"/>
<sequence length="45" mass="5409">MEKPKNKIKYKGTSLSHHGVPPHCDSKIFFMSFLFRKHREEYQSN</sequence>
<reference evidence="1" key="2">
    <citation type="journal article" date="2015" name="Data Brief">
        <title>Shoot transcriptome of the giant reed, Arundo donax.</title>
        <authorList>
            <person name="Barrero R.A."/>
            <person name="Guerrero F.D."/>
            <person name="Moolhuijzen P."/>
            <person name="Goolsby J.A."/>
            <person name="Tidwell J."/>
            <person name="Bellgard S.E."/>
            <person name="Bellgard M.I."/>
        </authorList>
    </citation>
    <scope>NUCLEOTIDE SEQUENCE</scope>
    <source>
        <tissue evidence="1">Shoot tissue taken approximately 20 cm above the soil surface</tissue>
    </source>
</reference>
<accession>A0A0A9FLD3</accession>